<dbReference type="Proteomes" id="UP000001312">
    <property type="component" value="Unassembled WGS sequence"/>
</dbReference>
<keyword evidence="2" id="KW-1185">Reference proteome</keyword>
<dbReference type="KEGG" id="ssl:SS1G_03772"/>
<dbReference type="HOGENOM" id="CLU_2706328_0_0_1"/>
<dbReference type="AlphaFoldDB" id="A7EEN2"/>
<dbReference type="RefSeq" id="XP_001595683.1">
    <property type="nucleotide sequence ID" value="XM_001595633.1"/>
</dbReference>
<protein>
    <submittedName>
        <fullName evidence="1">Uncharacterized protein</fullName>
    </submittedName>
</protein>
<gene>
    <name evidence="1" type="ORF">SS1G_03772</name>
</gene>
<organism evidence="1 2">
    <name type="scientific">Sclerotinia sclerotiorum (strain ATCC 18683 / 1980 / Ss-1)</name>
    <name type="common">White mold</name>
    <name type="synonym">Whetzelinia sclerotiorum</name>
    <dbReference type="NCBI Taxonomy" id="665079"/>
    <lineage>
        <taxon>Eukaryota</taxon>
        <taxon>Fungi</taxon>
        <taxon>Dikarya</taxon>
        <taxon>Ascomycota</taxon>
        <taxon>Pezizomycotina</taxon>
        <taxon>Leotiomycetes</taxon>
        <taxon>Helotiales</taxon>
        <taxon>Sclerotiniaceae</taxon>
        <taxon>Sclerotinia</taxon>
    </lineage>
</organism>
<evidence type="ECO:0000313" key="1">
    <source>
        <dbReference type="EMBL" id="EDO01298.1"/>
    </source>
</evidence>
<reference evidence="2" key="1">
    <citation type="journal article" date="2011" name="PLoS Genet.">
        <title>Genomic analysis of the necrotrophic fungal pathogens Sclerotinia sclerotiorum and Botrytis cinerea.</title>
        <authorList>
            <person name="Amselem J."/>
            <person name="Cuomo C.A."/>
            <person name="van Kan J.A."/>
            <person name="Viaud M."/>
            <person name="Benito E.P."/>
            <person name="Couloux A."/>
            <person name="Coutinho P.M."/>
            <person name="de Vries R.P."/>
            <person name="Dyer P.S."/>
            <person name="Fillinger S."/>
            <person name="Fournier E."/>
            <person name="Gout L."/>
            <person name="Hahn M."/>
            <person name="Kohn L."/>
            <person name="Lapalu N."/>
            <person name="Plummer K.M."/>
            <person name="Pradier J.M."/>
            <person name="Quevillon E."/>
            <person name="Sharon A."/>
            <person name="Simon A."/>
            <person name="ten Have A."/>
            <person name="Tudzynski B."/>
            <person name="Tudzynski P."/>
            <person name="Wincker P."/>
            <person name="Andrew M."/>
            <person name="Anthouard V."/>
            <person name="Beever R.E."/>
            <person name="Beffa R."/>
            <person name="Benoit I."/>
            <person name="Bouzid O."/>
            <person name="Brault B."/>
            <person name="Chen Z."/>
            <person name="Choquer M."/>
            <person name="Collemare J."/>
            <person name="Cotton P."/>
            <person name="Danchin E.G."/>
            <person name="Da Silva C."/>
            <person name="Gautier A."/>
            <person name="Giraud C."/>
            <person name="Giraud T."/>
            <person name="Gonzalez C."/>
            <person name="Grossetete S."/>
            <person name="Guldener U."/>
            <person name="Henrissat B."/>
            <person name="Howlett B.J."/>
            <person name="Kodira C."/>
            <person name="Kretschmer M."/>
            <person name="Lappartient A."/>
            <person name="Leroch M."/>
            <person name="Levis C."/>
            <person name="Mauceli E."/>
            <person name="Neuveglise C."/>
            <person name="Oeser B."/>
            <person name="Pearson M."/>
            <person name="Poulain J."/>
            <person name="Poussereau N."/>
            <person name="Quesneville H."/>
            <person name="Rascle C."/>
            <person name="Schumacher J."/>
            <person name="Segurens B."/>
            <person name="Sexton A."/>
            <person name="Silva E."/>
            <person name="Sirven C."/>
            <person name="Soanes D.M."/>
            <person name="Talbot N.J."/>
            <person name="Templeton M."/>
            <person name="Yandava C."/>
            <person name="Yarden O."/>
            <person name="Zeng Q."/>
            <person name="Rollins J.A."/>
            <person name="Lebrun M.H."/>
            <person name="Dickman M."/>
        </authorList>
    </citation>
    <scope>NUCLEOTIDE SEQUENCE [LARGE SCALE GENOMIC DNA]</scope>
    <source>
        <strain evidence="2">ATCC 18683 / 1980 / Ss-1</strain>
    </source>
</reference>
<evidence type="ECO:0000313" key="2">
    <source>
        <dbReference type="Proteomes" id="UP000001312"/>
    </source>
</evidence>
<accession>A7EEN2</accession>
<proteinExistence type="predicted"/>
<dbReference type="InParanoid" id="A7EEN2"/>
<dbReference type="EMBL" id="CH476624">
    <property type="protein sequence ID" value="EDO01298.1"/>
    <property type="molecule type" value="Genomic_DNA"/>
</dbReference>
<dbReference type="GeneID" id="5491500"/>
<name>A7EEN2_SCLS1</name>
<sequence length="73" mass="8416">MTAQQCFLYIEDFPPQKMKVDDLKYTIYIFLACPFPSVASEHLICPSGYIPTDYQMLTSDSTNHVLFEIAQMD</sequence>